<sequence length="358" mass="37329">MKFLSATVSLMGMISGLLAAPLISNTSTLDVTAIMDYINVARSSAGVTNLTYSDIFTTDAYHQVQYLNQIRQLTHDNPAGNLTARLENQGHALTYAEENLALGDTNEAGVVKAWLANPDTRVRLLDPRACQVGVAHLGRYWAQAIGCLVGPATTSTTPTTTAAAASDSVSTTPLASTTPIATPTTTPTPTTTSSTTTPTSSTSTSSTTTTTTTTTTSSTPSSTPTSPPPSTDNGSNTANQQLVLDLVNGHRADAGLSPLVLSTSLTQLALAQSVYQKSIDTMTHDNPAGSLGTRATAAGIKWANIGENVFRGPQTEQAAVDGWMDSTGHRANILGASYTAMGIARVGDFWTQNFAELR</sequence>
<reference evidence="5" key="1">
    <citation type="journal article" date="2018" name="Nat. Microbiol.">
        <title>Leveraging single-cell genomics to expand the fungal tree of life.</title>
        <authorList>
            <person name="Ahrendt S.R."/>
            <person name="Quandt C.A."/>
            <person name="Ciobanu D."/>
            <person name="Clum A."/>
            <person name="Salamov A."/>
            <person name="Andreopoulos B."/>
            <person name="Cheng J.F."/>
            <person name="Woyke T."/>
            <person name="Pelin A."/>
            <person name="Henrissat B."/>
            <person name="Reynolds N.K."/>
            <person name="Benny G.L."/>
            <person name="Smith M.E."/>
            <person name="James T.Y."/>
            <person name="Grigoriev I.V."/>
        </authorList>
    </citation>
    <scope>NUCLEOTIDE SEQUENCE [LARGE SCALE GENOMIC DNA]</scope>
    <source>
        <strain evidence="5">RSA 468</strain>
    </source>
</reference>
<evidence type="ECO:0000313" key="4">
    <source>
        <dbReference type="EMBL" id="RKP37534.1"/>
    </source>
</evidence>
<dbReference type="SUPFAM" id="SSF55797">
    <property type="entry name" value="PR-1-like"/>
    <property type="match status" value="2"/>
</dbReference>
<evidence type="ECO:0000256" key="2">
    <source>
        <dbReference type="SAM" id="SignalP"/>
    </source>
</evidence>
<proteinExistence type="predicted"/>
<accession>A0A4P9ZVB2</accession>
<evidence type="ECO:0000256" key="1">
    <source>
        <dbReference type="SAM" id="MobiDB-lite"/>
    </source>
</evidence>
<dbReference type="PANTHER" id="PTHR31157:SF1">
    <property type="entry name" value="SCP DOMAIN-CONTAINING PROTEIN"/>
    <property type="match status" value="1"/>
</dbReference>
<dbReference type="PANTHER" id="PTHR31157">
    <property type="entry name" value="SCP DOMAIN-CONTAINING PROTEIN"/>
    <property type="match status" value="1"/>
</dbReference>
<feature type="domain" description="SCP" evidence="3">
    <location>
        <begin position="36"/>
        <end position="136"/>
    </location>
</feature>
<feature type="chain" id="PRO_5020273558" evidence="2">
    <location>
        <begin position="20"/>
        <end position="358"/>
    </location>
</feature>
<dbReference type="InterPro" id="IPR035940">
    <property type="entry name" value="CAP_sf"/>
</dbReference>
<organism evidence="4 5">
    <name type="scientific">Dimargaris cristalligena</name>
    <dbReference type="NCBI Taxonomy" id="215637"/>
    <lineage>
        <taxon>Eukaryota</taxon>
        <taxon>Fungi</taxon>
        <taxon>Fungi incertae sedis</taxon>
        <taxon>Zoopagomycota</taxon>
        <taxon>Kickxellomycotina</taxon>
        <taxon>Dimargaritomycetes</taxon>
        <taxon>Dimargaritales</taxon>
        <taxon>Dimargaritaceae</taxon>
        <taxon>Dimargaris</taxon>
    </lineage>
</organism>
<feature type="compositionally biased region" description="Low complexity" evidence="1">
    <location>
        <begin position="155"/>
        <end position="224"/>
    </location>
</feature>
<dbReference type="AlphaFoldDB" id="A0A4P9ZVB2"/>
<gene>
    <name evidence="4" type="ORF">BJ085DRAFT_37641</name>
</gene>
<evidence type="ECO:0000313" key="5">
    <source>
        <dbReference type="Proteomes" id="UP000268162"/>
    </source>
</evidence>
<keyword evidence="2" id="KW-0732">Signal</keyword>
<feature type="region of interest" description="Disordered" evidence="1">
    <location>
        <begin position="155"/>
        <end position="237"/>
    </location>
</feature>
<dbReference type="Gene3D" id="3.40.33.10">
    <property type="entry name" value="CAP"/>
    <property type="match status" value="2"/>
</dbReference>
<dbReference type="EMBL" id="ML002481">
    <property type="protein sequence ID" value="RKP37534.1"/>
    <property type="molecule type" value="Genomic_DNA"/>
</dbReference>
<dbReference type="InterPro" id="IPR014044">
    <property type="entry name" value="CAP_dom"/>
</dbReference>
<protein>
    <submittedName>
        <fullName evidence="4">CAP domain-containing protein</fullName>
    </submittedName>
</protein>
<evidence type="ECO:0000259" key="3">
    <source>
        <dbReference type="Pfam" id="PF00188"/>
    </source>
</evidence>
<dbReference type="Proteomes" id="UP000268162">
    <property type="component" value="Unassembled WGS sequence"/>
</dbReference>
<dbReference type="Pfam" id="PF00188">
    <property type="entry name" value="CAP"/>
    <property type="match status" value="2"/>
</dbReference>
<dbReference type="CDD" id="cd05379">
    <property type="entry name" value="CAP_bacterial"/>
    <property type="match status" value="2"/>
</dbReference>
<name>A0A4P9ZVB2_9FUNG</name>
<dbReference type="STRING" id="215637.A0A4P9ZVB2"/>
<feature type="signal peptide" evidence="2">
    <location>
        <begin position="1"/>
        <end position="19"/>
    </location>
</feature>
<keyword evidence="5" id="KW-1185">Reference proteome</keyword>
<feature type="domain" description="SCP" evidence="3">
    <location>
        <begin position="244"/>
        <end position="348"/>
    </location>
</feature>